<reference evidence="11" key="1">
    <citation type="submission" date="2011-04" db="EMBL/GenBank/DDBJ databases">
        <title>Genome sequence of Solibacillus silvestris StLB046.</title>
        <authorList>
            <person name="Morohoshi T."/>
            <person name="Someya N."/>
            <person name="Ikeda T."/>
        </authorList>
    </citation>
    <scope>NUCLEOTIDE SEQUENCE [LARGE SCALE GENOMIC DNA]</scope>
    <source>
        <strain evidence="11">StLB046</strain>
    </source>
</reference>
<dbReference type="GO" id="GO:0008234">
    <property type="term" value="F:cysteine-type peptidase activity"/>
    <property type="evidence" value="ECO:0007669"/>
    <property type="project" value="UniProtKB-KW"/>
</dbReference>
<organism evidence="10 11">
    <name type="scientific">Solibacillus silvestris (strain StLB046)</name>
    <name type="common">Bacillus silvestris</name>
    <dbReference type="NCBI Taxonomy" id="1002809"/>
    <lineage>
        <taxon>Bacteria</taxon>
        <taxon>Bacillati</taxon>
        <taxon>Bacillota</taxon>
        <taxon>Bacilli</taxon>
        <taxon>Bacillales</taxon>
        <taxon>Caryophanaceae</taxon>
        <taxon>Solibacillus</taxon>
    </lineage>
</organism>
<dbReference type="Pfam" id="PF01476">
    <property type="entry name" value="LysM"/>
    <property type="match status" value="2"/>
</dbReference>
<dbReference type="eggNOG" id="COG1388">
    <property type="taxonomic scope" value="Bacteria"/>
</dbReference>
<keyword evidence="4" id="KW-0677">Repeat</keyword>
<evidence type="ECO:0000256" key="4">
    <source>
        <dbReference type="ARBA" id="ARBA00022737"/>
    </source>
</evidence>
<evidence type="ECO:0000313" key="11">
    <source>
        <dbReference type="Proteomes" id="UP000006691"/>
    </source>
</evidence>
<dbReference type="SMART" id="SM00257">
    <property type="entry name" value="LysM"/>
    <property type="match status" value="2"/>
</dbReference>
<reference evidence="10 11" key="2">
    <citation type="journal article" date="2012" name="J. Biosci. Bioeng.">
        <title>Complete genome sequence and characterization of the N-acylhomoserine lactone-degrading gene of the potato leaf-associated Solibacillus silvestris.</title>
        <authorList>
            <person name="Morohoshi T."/>
            <person name="Tominaga Y."/>
            <person name="Someya N."/>
            <person name="Ikeda T."/>
        </authorList>
    </citation>
    <scope>NUCLEOTIDE SEQUENCE [LARGE SCALE GENOMIC DNA]</scope>
    <source>
        <strain evidence="10 11">StLB046</strain>
    </source>
</reference>
<proteinExistence type="inferred from homology"/>
<evidence type="ECO:0000259" key="9">
    <source>
        <dbReference type="PROSITE" id="PS51935"/>
    </source>
</evidence>
<dbReference type="InterPro" id="IPR051202">
    <property type="entry name" value="Peptidase_C40"/>
</dbReference>
<dbReference type="PANTHER" id="PTHR47053">
    <property type="entry name" value="MUREIN DD-ENDOPEPTIDASE MEPH-RELATED"/>
    <property type="match status" value="1"/>
</dbReference>
<name>F2F337_SOLSS</name>
<dbReference type="GO" id="GO:0006508">
    <property type="term" value="P:proteolysis"/>
    <property type="evidence" value="ECO:0007669"/>
    <property type="project" value="UniProtKB-KW"/>
</dbReference>
<dbReference type="PATRIC" id="fig|1002809.3.peg.3337"/>
<feature type="signal peptide" evidence="7">
    <location>
        <begin position="1"/>
        <end position="27"/>
    </location>
</feature>
<keyword evidence="2" id="KW-0645">Protease</keyword>
<dbReference type="eggNOG" id="COG0791">
    <property type="taxonomic scope" value="Bacteria"/>
</dbReference>
<evidence type="ECO:0000256" key="3">
    <source>
        <dbReference type="ARBA" id="ARBA00022729"/>
    </source>
</evidence>
<dbReference type="PROSITE" id="PS51782">
    <property type="entry name" value="LYSM"/>
    <property type="match status" value="2"/>
</dbReference>
<accession>F2F337</accession>
<dbReference type="InterPro" id="IPR038765">
    <property type="entry name" value="Papain-like_cys_pep_sf"/>
</dbReference>
<sequence>MLNNKWKVVLTGVTFSLALFIAPDAQASTYTVKHGDTLTKIAKAHNTTINQLRQWNNLSQDRIFIAQKLVVAPAKSALSKTAAATKTAATKTTAVSVVEEKGETLQNAVSHTVIKGDNLTKIAKKYSISVASIKQLNNLKTDAIKVGQKLTISPQSTKDLAVEAPSAKTVEAEINFNQTADDAIEKQLKKEVAMPGKVSQQTESLYAQAIETASAVLGTPYKYGGTTTDGFDCSGFVNYIFNSVGIQMDRKSSLMYFEQDTTKVTQPVPGDLVFFKNTFIPNVSHMGIYIGNDEFIHAGSKGITVSNVKEKYWDERFVAYKRINNLK</sequence>
<dbReference type="HOGENOM" id="CLU_016043_1_1_9"/>
<dbReference type="InterPro" id="IPR018392">
    <property type="entry name" value="LysM"/>
</dbReference>
<dbReference type="SUPFAM" id="SSF54001">
    <property type="entry name" value="Cysteine proteinases"/>
    <property type="match status" value="1"/>
</dbReference>
<dbReference type="Gene3D" id="3.10.350.10">
    <property type="entry name" value="LysM domain"/>
    <property type="match status" value="2"/>
</dbReference>
<dbReference type="AlphaFoldDB" id="F2F337"/>
<protein>
    <submittedName>
        <fullName evidence="10">Cell wall-associated hydrolase</fullName>
    </submittedName>
</protein>
<feature type="domain" description="NlpC/P60" evidence="9">
    <location>
        <begin position="203"/>
        <end position="324"/>
    </location>
</feature>
<feature type="domain" description="LysM" evidence="8">
    <location>
        <begin position="109"/>
        <end position="152"/>
    </location>
</feature>
<dbReference type="KEGG" id="siv:SSIL_3302"/>
<dbReference type="Gene3D" id="3.90.1720.10">
    <property type="entry name" value="endopeptidase domain like (from Nostoc punctiforme)"/>
    <property type="match status" value="1"/>
</dbReference>
<gene>
    <name evidence="10" type="ordered locus">SSIL_3302</name>
</gene>
<evidence type="ECO:0000256" key="7">
    <source>
        <dbReference type="SAM" id="SignalP"/>
    </source>
</evidence>
<dbReference type="PROSITE" id="PS51935">
    <property type="entry name" value="NLPC_P60"/>
    <property type="match status" value="1"/>
</dbReference>
<evidence type="ECO:0000313" key="10">
    <source>
        <dbReference type="EMBL" id="BAK17725.1"/>
    </source>
</evidence>
<keyword evidence="5 10" id="KW-0378">Hydrolase</keyword>
<evidence type="ECO:0000256" key="1">
    <source>
        <dbReference type="ARBA" id="ARBA00007074"/>
    </source>
</evidence>
<evidence type="ECO:0000259" key="8">
    <source>
        <dbReference type="PROSITE" id="PS51782"/>
    </source>
</evidence>
<dbReference type="RefSeq" id="WP_014824669.1">
    <property type="nucleotide sequence ID" value="NC_018065.1"/>
</dbReference>
<evidence type="ECO:0000256" key="6">
    <source>
        <dbReference type="ARBA" id="ARBA00022807"/>
    </source>
</evidence>
<dbReference type="EMBL" id="AP012157">
    <property type="protein sequence ID" value="BAK17725.1"/>
    <property type="molecule type" value="Genomic_DNA"/>
</dbReference>
<dbReference type="STRING" id="1002809.SSIL_3302"/>
<feature type="chain" id="PRO_5003276915" evidence="7">
    <location>
        <begin position="28"/>
        <end position="327"/>
    </location>
</feature>
<keyword evidence="11" id="KW-1185">Reference proteome</keyword>
<evidence type="ECO:0000256" key="2">
    <source>
        <dbReference type="ARBA" id="ARBA00022670"/>
    </source>
</evidence>
<dbReference type="InterPro" id="IPR000064">
    <property type="entry name" value="NLP_P60_dom"/>
</dbReference>
<feature type="domain" description="LysM" evidence="8">
    <location>
        <begin position="28"/>
        <end position="71"/>
    </location>
</feature>
<dbReference type="PANTHER" id="PTHR47053:SF1">
    <property type="entry name" value="MUREIN DD-ENDOPEPTIDASE MEPH-RELATED"/>
    <property type="match status" value="1"/>
</dbReference>
<dbReference type="SUPFAM" id="SSF54106">
    <property type="entry name" value="LysM domain"/>
    <property type="match status" value="2"/>
</dbReference>
<dbReference type="CDD" id="cd00118">
    <property type="entry name" value="LysM"/>
    <property type="match status" value="2"/>
</dbReference>
<dbReference type="InterPro" id="IPR036779">
    <property type="entry name" value="LysM_dom_sf"/>
</dbReference>
<dbReference type="Pfam" id="PF00877">
    <property type="entry name" value="NLPC_P60"/>
    <property type="match status" value="1"/>
</dbReference>
<dbReference type="Proteomes" id="UP000006691">
    <property type="component" value="Chromosome"/>
</dbReference>
<comment type="similarity">
    <text evidence="1">Belongs to the peptidase C40 family.</text>
</comment>
<keyword evidence="6" id="KW-0788">Thiol protease</keyword>
<keyword evidence="3 7" id="KW-0732">Signal</keyword>
<evidence type="ECO:0000256" key="5">
    <source>
        <dbReference type="ARBA" id="ARBA00022801"/>
    </source>
</evidence>